<proteinExistence type="predicted"/>
<comment type="cofactor">
    <cofactor evidence="1">
        <name>heme b</name>
        <dbReference type="ChEBI" id="CHEBI:60344"/>
    </cofactor>
</comment>
<dbReference type="RefSeq" id="WP_217671022.1">
    <property type="nucleotide sequence ID" value="NZ_JAHRID010000009.1"/>
</dbReference>
<evidence type="ECO:0000256" key="11">
    <source>
        <dbReference type="SAM" id="Phobius"/>
    </source>
</evidence>
<feature type="transmembrane region" description="Helical" evidence="11">
    <location>
        <begin position="95"/>
        <end position="115"/>
    </location>
</feature>
<dbReference type="PANTHER" id="PTHR30529:SF6">
    <property type="entry name" value="BLL0291 PROTEIN"/>
    <property type="match status" value="1"/>
</dbReference>
<keyword evidence="3" id="KW-0813">Transport</keyword>
<dbReference type="PANTHER" id="PTHR30529">
    <property type="entry name" value="CYTOCHROME B561"/>
    <property type="match status" value="1"/>
</dbReference>
<evidence type="ECO:0000256" key="9">
    <source>
        <dbReference type="ARBA" id="ARBA00023004"/>
    </source>
</evidence>
<evidence type="ECO:0000256" key="7">
    <source>
        <dbReference type="ARBA" id="ARBA00022982"/>
    </source>
</evidence>
<reference evidence="13 14" key="1">
    <citation type="submission" date="2021-06" db="EMBL/GenBank/DDBJ databases">
        <title>Rheinheimera indica sp. nov., isolated from deep-sea sediment.</title>
        <authorList>
            <person name="Wang Z."/>
            <person name="Zhang X.-Y."/>
        </authorList>
    </citation>
    <scope>NUCLEOTIDE SEQUENCE [LARGE SCALE GENOMIC DNA]</scope>
    <source>
        <strain evidence="13 14">SM2107</strain>
    </source>
</reference>
<comment type="caution">
    <text evidence="13">The sequence shown here is derived from an EMBL/GenBank/DDBJ whole genome shotgun (WGS) entry which is preliminary data.</text>
</comment>
<evidence type="ECO:0000256" key="3">
    <source>
        <dbReference type="ARBA" id="ARBA00022448"/>
    </source>
</evidence>
<evidence type="ECO:0000256" key="1">
    <source>
        <dbReference type="ARBA" id="ARBA00001970"/>
    </source>
</evidence>
<feature type="transmembrane region" description="Helical" evidence="11">
    <location>
        <begin position="147"/>
        <end position="169"/>
    </location>
</feature>
<accession>A0ABS6MPG2</accession>
<dbReference type="InterPro" id="IPR011577">
    <property type="entry name" value="Cyt_b561_bac/Ni-Hgenase"/>
</dbReference>
<evidence type="ECO:0000256" key="4">
    <source>
        <dbReference type="ARBA" id="ARBA00022617"/>
    </source>
</evidence>
<dbReference type="Pfam" id="PF01292">
    <property type="entry name" value="Ni_hydr_CYTB"/>
    <property type="match status" value="1"/>
</dbReference>
<evidence type="ECO:0000313" key="14">
    <source>
        <dbReference type="Proteomes" id="UP000704611"/>
    </source>
</evidence>
<keyword evidence="5 11" id="KW-0812">Transmembrane</keyword>
<keyword evidence="7" id="KW-0249">Electron transport</keyword>
<protein>
    <submittedName>
        <fullName evidence="13">Cytochrome b</fullName>
    </submittedName>
</protein>
<feature type="domain" description="Cytochrome b561 bacterial/Ni-hydrogenase" evidence="12">
    <location>
        <begin position="11"/>
        <end position="179"/>
    </location>
</feature>
<evidence type="ECO:0000256" key="10">
    <source>
        <dbReference type="ARBA" id="ARBA00023136"/>
    </source>
</evidence>
<evidence type="ECO:0000256" key="6">
    <source>
        <dbReference type="ARBA" id="ARBA00022723"/>
    </source>
</evidence>
<sequence>MTNAQTTDSDRFSLSMRLFHWGMAALVLSMLAAGLLMVTSLQPWQLTLLNIHKACGVIAILLVTARLINRLRHKLPALPKELSAWQKTVAKVSHWLLYILMFAMPVSGYLMQYFAARPIDIIGIFRLPAALQVNIQYYSLFRELHAVLAISLITLIALHAGAALHHHFIRKDTVLKSML</sequence>
<evidence type="ECO:0000259" key="12">
    <source>
        <dbReference type="Pfam" id="PF01292"/>
    </source>
</evidence>
<evidence type="ECO:0000256" key="5">
    <source>
        <dbReference type="ARBA" id="ARBA00022692"/>
    </source>
</evidence>
<evidence type="ECO:0000256" key="2">
    <source>
        <dbReference type="ARBA" id="ARBA00004141"/>
    </source>
</evidence>
<feature type="transmembrane region" description="Helical" evidence="11">
    <location>
        <begin position="18"/>
        <end position="39"/>
    </location>
</feature>
<name>A0ABS6MPG2_9GAMM</name>
<dbReference type="EMBL" id="JAHRID010000009">
    <property type="protein sequence ID" value="MBV2130700.1"/>
    <property type="molecule type" value="Genomic_DNA"/>
</dbReference>
<keyword evidence="8 11" id="KW-1133">Transmembrane helix</keyword>
<feature type="transmembrane region" description="Helical" evidence="11">
    <location>
        <begin position="51"/>
        <end position="68"/>
    </location>
</feature>
<evidence type="ECO:0000313" key="13">
    <source>
        <dbReference type="EMBL" id="MBV2130700.1"/>
    </source>
</evidence>
<keyword evidence="9" id="KW-0408">Iron</keyword>
<organism evidence="13 14">
    <name type="scientific">Arsukibacterium indicum</name>
    <dbReference type="NCBI Taxonomy" id="2848612"/>
    <lineage>
        <taxon>Bacteria</taxon>
        <taxon>Pseudomonadati</taxon>
        <taxon>Pseudomonadota</taxon>
        <taxon>Gammaproteobacteria</taxon>
        <taxon>Chromatiales</taxon>
        <taxon>Chromatiaceae</taxon>
        <taxon>Arsukibacterium</taxon>
    </lineage>
</organism>
<gene>
    <name evidence="13" type="ORF">KQY15_16510</name>
</gene>
<keyword evidence="6" id="KW-0479">Metal-binding</keyword>
<comment type="subcellular location">
    <subcellularLocation>
        <location evidence="2">Membrane</location>
        <topology evidence="2">Multi-pass membrane protein</topology>
    </subcellularLocation>
</comment>
<dbReference type="InterPro" id="IPR052168">
    <property type="entry name" value="Cytochrome_b561_oxidase"/>
</dbReference>
<keyword evidence="14" id="KW-1185">Reference proteome</keyword>
<dbReference type="Proteomes" id="UP000704611">
    <property type="component" value="Unassembled WGS sequence"/>
</dbReference>
<keyword evidence="10 11" id="KW-0472">Membrane</keyword>
<keyword evidence="4" id="KW-0349">Heme</keyword>
<evidence type="ECO:0000256" key="8">
    <source>
        <dbReference type="ARBA" id="ARBA00022989"/>
    </source>
</evidence>